<evidence type="ECO:0000313" key="4">
    <source>
        <dbReference type="Proteomes" id="UP000579153"/>
    </source>
</evidence>
<sequence>MPTTVAMASGPASPTTRLRARSRRASLHSPTARSAVRRASRSAARGLPGELAAQVLAPAREAFAGGLNVAAGIAAVIAGGAAILALLRLRHIPPTG</sequence>
<protein>
    <recommendedName>
        <fullName evidence="5">MFS transporter</fullName>
    </recommendedName>
</protein>
<feature type="transmembrane region" description="Helical" evidence="2">
    <location>
        <begin position="66"/>
        <end position="87"/>
    </location>
</feature>
<evidence type="ECO:0000256" key="2">
    <source>
        <dbReference type="SAM" id="Phobius"/>
    </source>
</evidence>
<accession>A0A7W9LEF5</accession>
<organism evidence="3 4">
    <name type="scientific">Nonomuraea jabiensis</name>
    <dbReference type="NCBI Taxonomy" id="882448"/>
    <lineage>
        <taxon>Bacteria</taxon>
        <taxon>Bacillati</taxon>
        <taxon>Actinomycetota</taxon>
        <taxon>Actinomycetes</taxon>
        <taxon>Streptosporangiales</taxon>
        <taxon>Streptosporangiaceae</taxon>
        <taxon>Nonomuraea</taxon>
    </lineage>
</organism>
<evidence type="ECO:0000313" key="3">
    <source>
        <dbReference type="EMBL" id="MBB5780790.1"/>
    </source>
</evidence>
<keyword evidence="2" id="KW-0812">Transmembrane</keyword>
<dbReference type="EMBL" id="JACHMB010000001">
    <property type="protein sequence ID" value="MBB5780790.1"/>
    <property type="molecule type" value="Genomic_DNA"/>
</dbReference>
<feature type="region of interest" description="Disordered" evidence="1">
    <location>
        <begin position="1"/>
        <end position="43"/>
    </location>
</feature>
<evidence type="ECO:0008006" key="5">
    <source>
        <dbReference type="Google" id="ProtNLM"/>
    </source>
</evidence>
<comment type="caution">
    <text evidence="3">The sequence shown here is derived from an EMBL/GenBank/DDBJ whole genome shotgun (WGS) entry which is preliminary data.</text>
</comment>
<evidence type="ECO:0000256" key="1">
    <source>
        <dbReference type="SAM" id="MobiDB-lite"/>
    </source>
</evidence>
<reference evidence="3 4" key="1">
    <citation type="submission" date="2020-08" db="EMBL/GenBank/DDBJ databases">
        <title>Sequencing the genomes of 1000 actinobacteria strains.</title>
        <authorList>
            <person name="Klenk H.-P."/>
        </authorList>
    </citation>
    <scope>NUCLEOTIDE SEQUENCE [LARGE SCALE GENOMIC DNA]</scope>
    <source>
        <strain evidence="3 4">DSM 45507</strain>
    </source>
</reference>
<proteinExistence type="predicted"/>
<name>A0A7W9LEF5_9ACTN</name>
<dbReference type="RefSeq" id="WP_185079472.1">
    <property type="nucleotide sequence ID" value="NZ_JACHMB010000001.1"/>
</dbReference>
<gene>
    <name evidence="3" type="ORF">HD596_007546</name>
</gene>
<keyword evidence="4" id="KW-1185">Reference proteome</keyword>
<dbReference type="AlphaFoldDB" id="A0A7W9LEF5"/>
<keyword evidence="2" id="KW-0472">Membrane</keyword>
<dbReference type="Proteomes" id="UP000579153">
    <property type="component" value="Unassembled WGS sequence"/>
</dbReference>
<keyword evidence="2" id="KW-1133">Transmembrane helix</keyword>